<dbReference type="Pfam" id="PF13744">
    <property type="entry name" value="HTH_37"/>
    <property type="match status" value="1"/>
</dbReference>
<dbReference type="AlphaFoldDB" id="A0A5P8P3P8"/>
<dbReference type="RefSeq" id="WP_152308253.1">
    <property type="nucleotide sequence ID" value="NZ_CP043617.1"/>
</dbReference>
<evidence type="ECO:0000259" key="1">
    <source>
        <dbReference type="Pfam" id="PF13744"/>
    </source>
</evidence>
<organism evidence="2 3">
    <name type="scientific">Sulfurimonas lithotrophica</name>
    <dbReference type="NCBI Taxonomy" id="2590022"/>
    <lineage>
        <taxon>Bacteria</taxon>
        <taxon>Pseudomonadati</taxon>
        <taxon>Campylobacterota</taxon>
        <taxon>Epsilonproteobacteria</taxon>
        <taxon>Campylobacterales</taxon>
        <taxon>Sulfurimonadaceae</taxon>
        <taxon>Sulfurimonas</taxon>
    </lineage>
</organism>
<dbReference type="GO" id="GO:0003677">
    <property type="term" value="F:DNA binding"/>
    <property type="evidence" value="ECO:0007669"/>
    <property type="project" value="InterPro"/>
</dbReference>
<proteinExistence type="predicted"/>
<reference evidence="2 3" key="1">
    <citation type="submission" date="2019-09" db="EMBL/GenBank/DDBJ databases">
        <title>Sulfurimonas gotlandica sp. nov., a chemoautotrophic and psychrotolerant epsilonproteobacterium isolated from a pelagic redoxcline, and an emended description of the genus Sulfurimonas.</title>
        <authorList>
            <person name="Wang S."/>
            <person name="Jiang L."/>
            <person name="Shao S."/>
        </authorList>
    </citation>
    <scope>NUCLEOTIDE SEQUENCE [LARGE SCALE GENOMIC DNA]</scope>
    <source>
        <strain evidence="2 3">GYSZ_1</strain>
    </source>
</reference>
<keyword evidence="3" id="KW-1185">Reference proteome</keyword>
<dbReference type="InterPro" id="IPR039554">
    <property type="entry name" value="HigA2-like_HTH"/>
</dbReference>
<accession>A0A5P8P3P8</accession>
<protein>
    <submittedName>
        <fullName evidence="2">Helix-turn-helix domain-containing protein</fullName>
    </submittedName>
</protein>
<dbReference type="InterPro" id="IPR010982">
    <property type="entry name" value="Lambda_DNA-bd_dom_sf"/>
</dbReference>
<evidence type="ECO:0000313" key="3">
    <source>
        <dbReference type="Proteomes" id="UP000326944"/>
    </source>
</evidence>
<evidence type="ECO:0000313" key="2">
    <source>
        <dbReference type="EMBL" id="QFR50305.1"/>
    </source>
</evidence>
<dbReference type="OrthoDB" id="5679339at2"/>
<dbReference type="KEGG" id="sulg:FJR48_11445"/>
<feature type="domain" description="HigA2-like helix-turn-helix" evidence="1">
    <location>
        <begin position="21"/>
        <end position="91"/>
    </location>
</feature>
<name>A0A5P8P3P8_9BACT</name>
<sequence>MKNKNIGSSFDDFLSEEGHLAQTEKNATKRVIAYQIEQLMKAQNISKAAMARKMHTSRSSVDRLLDPHVDSMTLHTLEAAAGVLGKKIHVELVG</sequence>
<dbReference type="EMBL" id="CP043617">
    <property type="protein sequence ID" value="QFR50305.1"/>
    <property type="molecule type" value="Genomic_DNA"/>
</dbReference>
<dbReference type="Proteomes" id="UP000326944">
    <property type="component" value="Chromosome"/>
</dbReference>
<dbReference type="SUPFAM" id="SSF47413">
    <property type="entry name" value="lambda repressor-like DNA-binding domains"/>
    <property type="match status" value="1"/>
</dbReference>
<dbReference type="Gene3D" id="1.10.260.40">
    <property type="entry name" value="lambda repressor-like DNA-binding domains"/>
    <property type="match status" value="1"/>
</dbReference>
<gene>
    <name evidence="2" type="ORF">FJR48_11445</name>
</gene>